<gene>
    <name evidence="1" type="ORF">ACCO45_010134</name>
</gene>
<proteinExistence type="predicted"/>
<accession>A0ACC4DDZ1</accession>
<name>A0ACC4DDZ1_PURLI</name>
<comment type="caution">
    <text evidence="1">The sequence shown here is derived from an EMBL/GenBank/DDBJ whole genome shotgun (WGS) entry which is preliminary data.</text>
</comment>
<dbReference type="EMBL" id="JBGNUJ010000010">
    <property type="protein sequence ID" value="KAL3954571.1"/>
    <property type="molecule type" value="Genomic_DNA"/>
</dbReference>
<evidence type="ECO:0000313" key="2">
    <source>
        <dbReference type="Proteomes" id="UP001638806"/>
    </source>
</evidence>
<organism evidence="1 2">
    <name type="scientific">Purpureocillium lilacinum</name>
    <name type="common">Paecilomyces lilacinus</name>
    <dbReference type="NCBI Taxonomy" id="33203"/>
    <lineage>
        <taxon>Eukaryota</taxon>
        <taxon>Fungi</taxon>
        <taxon>Dikarya</taxon>
        <taxon>Ascomycota</taxon>
        <taxon>Pezizomycotina</taxon>
        <taxon>Sordariomycetes</taxon>
        <taxon>Hypocreomycetidae</taxon>
        <taxon>Hypocreales</taxon>
        <taxon>Ophiocordycipitaceae</taxon>
        <taxon>Purpureocillium</taxon>
    </lineage>
</organism>
<protein>
    <submittedName>
        <fullName evidence="1">Uncharacterized protein</fullName>
    </submittedName>
</protein>
<reference evidence="1" key="1">
    <citation type="submission" date="2024-12" db="EMBL/GenBank/DDBJ databases">
        <title>Comparative genomics and development of molecular markers within Purpureocillium lilacinum and among Purpureocillium species.</title>
        <authorList>
            <person name="Yeh Z.-Y."/>
            <person name="Ni N.-T."/>
            <person name="Lo P.-H."/>
            <person name="Mushyakhwo K."/>
            <person name="Lin C.-F."/>
            <person name="Nai Y.-S."/>
        </authorList>
    </citation>
    <scope>NUCLEOTIDE SEQUENCE</scope>
    <source>
        <strain evidence="1">NCHU-NPUST-175</strain>
    </source>
</reference>
<keyword evidence="2" id="KW-1185">Reference proteome</keyword>
<dbReference type="Proteomes" id="UP001638806">
    <property type="component" value="Unassembled WGS sequence"/>
</dbReference>
<sequence>MQPDTDLRTVQTYVRTIYDSNKTSVGPSRATVCTRRARPGGLDAKDGHLTAPGGASSWERQLSSHKQWSPVTSQNMERPVRATTTTAAVAARRPPIDNPGHQRAQYRHRPPAHRRLFVVSPFTSKEGLLLGDAQGGEHDHRNPLDTASLFTDCCPPTTQQHPRSFASFAPSRRAEFPFVRRQRHPLRSFFVRPFDGSRRPLVHDECLQEPASALSPGRKRPHRRDTHSNGRAPSSPPSEATSSEDALSWYKAQYELLESELAEFRESSRELEQELEKDIERAEKQERVLQERAETLGFEVEEWKVGLRTPLRREATDADGQQRKYKESKTEASAAQNALEKEITTLRDSNRSLQLKLRDIEVANDDFERQARNTTSSLEDMESKYNQAIERAVMMEEEIKMGEQERENLRIESQRLREELADLKIEAELMQDKIKKHESRHLSTISTDLSVLGSPTFDKNSPGSTASSPLITTPPDTKSLSTDDTVSEVHDPPSPPMSDASASMRKSMARAPGMYGSLPRKSRLPSLDSNATPKPRTQPSIGTLSRAAAGPRMSGGASLRTPANRSTRTRPTTHKLPASNSLTHIRSLTAQMQRLEARVQSARSKLPAPTNTPPRASPRSASTASNVPASVTIRSRKRTNGSAASSLAGDDTTPTGYNPRASTTKSHVPRLSTSGINRLSLDRCPTAADPSRT</sequence>
<evidence type="ECO:0000313" key="1">
    <source>
        <dbReference type="EMBL" id="KAL3954571.1"/>
    </source>
</evidence>